<dbReference type="EMBL" id="SNRX01000191">
    <property type="protein sequence ID" value="KAA6299910.1"/>
    <property type="molecule type" value="Genomic_DNA"/>
</dbReference>
<evidence type="ECO:0000313" key="2">
    <source>
        <dbReference type="EMBL" id="KAA6299910.1"/>
    </source>
</evidence>
<accession>A0A5M8NSX9</accession>
<dbReference type="PANTHER" id="PTHR38467:SF1">
    <property type="entry name" value="CONJUGATIVE TRANSFER: ASSEMBLY"/>
    <property type="match status" value="1"/>
</dbReference>
<evidence type="ECO:0000259" key="1">
    <source>
        <dbReference type="Pfam" id="PF19044"/>
    </source>
</evidence>
<feature type="domain" description="TraG P-loop" evidence="1">
    <location>
        <begin position="13"/>
        <end position="433"/>
    </location>
</feature>
<dbReference type="Gene3D" id="3.40.50.300">
    <property type="entry name" value="P-loop containing nucleotide triphosphate hydrolases"/>
    <property type="match status" value="1"/>
</dbReference>
<sequence>EETNYKSSLSPFGIKMVDRLTGKPLHVDISDLPMKRGIITNRNKFVLGPSGSGKSFFMNHMVRQYYEQGTHVLLVDTGNSYQGLCELINCKTQGADGVYFTYTEENPIAFNPFYTDDYLFDVEKKDSIKTLLLTLWKSEDDKISKTESGELGSAVTAYIERIQSDKTVIPCFNTFYEFIRDVYRQEIEERDIKVSKEDFNIDNLLTTLRQYYKGGRFDFLLNSSKNIDLLSKRFIVFEIDSIKENKELFPVVTIIIMEAFINKMRRLKGVRKQLIVEEAWKAIASANMAEYLKYMYKTVRKYFGEAIVVTQEVDDIISSPVVKESIINNSDCKILLDQRKYMNKFDSIQALLGLTEKEKSQVLSINMANNPNRLYKEVWIGLGGVQSAVYATEVSGEEYLTYTTEETEKLEVFRLAEKLDGNIELAIKQLAESKRTSN</sequence>
<dbReference type="InterPro" id="IPR027417">
    <property type="entry name" value="P-loop_NTPase"/>
</dbReference>
<dbReference type="Gene3D" id="1.10.8.730">
    <property type="match status" value="1"/>
</dbReference>
<feature type="non-terminal residue" evidence="2">
    <location>
        <position position="1"/>
    </location>
</feature>
<name>A0A5M8NSX9_9BACT</name>
<comment type="caution">
    <text evidence="2">The sequence shown here is derived from an EMBL/GenBank/DDBJ whole genome shotgun (WGS) entry which is preliminary data.</text>
</comment>
<dbReference type="SUPFAM" id="SSF52540">
    <property type="entry name" value="P-loop containing nucleoside triphosphate hydrolases"/>
    <property type="match status" value="1"/>
</dbReference>
<dbReference type="AlphaFoldDB" id="A0A5M8NSX9"/>
<dbReference type="InterPro" id="IPR022509">
    <property type="entry name" value="Conjugation_ATPase_TraG"/>
</dbReference>
<gene>
    <name evidence="2" type="ORF">EZS26_003954</name>
</gene>
<dbReference type="NCBIfam" id="TIGR03783">
    <property type="entry name" value="Bac_Flav_CT_G"/>
    <property type="match status" value="1"/>
</dbReference>
<protein>
    <recommendedName>
        <fullName evidence="1">TraG P-loop domain-containing protein</fullName>
    </recommendedName>
</protein>
<dbReference type="Pfam" id="PF19044">
    <property type="entry name" value="P-loop_TraG"/>
    <property type="match status" value="1"/>
</dbReference>
<dbReference type="PANTHER" id="PTHR38467">
    <property type="match status" value="1"/>
</dbReference>
<organism evidence="2 3">
    <name type="scientific">Candidatus Ordinivivax streblomastigis</name>
    <dbReference type="NCBI Taxonomy" id="2540710"/>
    <lineage>
        <taxon>Bacteria</taxon>
        <taxon>Pseudomonadati</taxon>
        <taxon>Bacteroidota</taxon>
        <taxon>Bacteroidia</taxon>
        <taxon>Bacteroidales</taxon>
        <taxon>Candidatus Ordinivivax</taxon>
    </lineage>
</organism>
<dbReference type="Proteomes" id="UP000324575">
    <property type="component" value="Unassembled WGS sequence"/>
</dbReference>
<reference evidence="2 3" key="1">
    <citation type="submission" date="2019-03" db="EMBL/GenBank/DDBJ databases">
        <title>Single cell metagenomics reveals metabolic interactions within the superorganism composed of flagellate Streblomastix strix and complex community of Bacteroidetes bacteria on its surface.</title>
        <authorList>
            <person name="Treitli S.C."/>
            <person name="Kolisko M."/>
            <person name="Husnik F."/>
            <person name="Keeling P."/>
            <person name="Hampl V."/>
        </authorList>
    </citation>
    <scope>NUCLEOTIDE SEQUENCE [LARGE SCALE GENOMIC DNA]</scope>
    <source>
        <strain evidence="2">St1</strain>
    </source>
</reference>
<evidence type="ECO:0000313" key="3">
    <source>
        <dbReference type="Proteomes" id="UP000324575"/>
    </source>
</evidence>
<dbReference type="InterPro" id="IPR043964">
    <property type="entry name" value="P-loop_TraG"/>
</dbReference>
<proteinExistence type="predicted"/>
<dbReference type="InterPro" id="IPR053155">
    <property type="entry name" value="F-pilin_assembly_TraC"/>
</dbReference>